<accession>A0A2G5T5T4</accession>
<name>A0A2G5T5T4_9PELO</name>
<evidence type="ECO:0000256" key="1">
    <source>
        <dbReference type="SAM" id="MobiDB-lite"/>
    </source>
</evidence>
<sequence length="211" mass="23359">MIKDYITSFEKYSEIYNGVDSIVSIAGSIEMITWHWIFFASIILAVNGSENQENDMCGKEVKSSTPSTTIPTTPSTTTMEATTTGCACPSPFALNFTNDNYSQQWWNNITDEVKQGYDQNHVVAGRPFRPAFQQLDCSVLLTCSIQIAPGFKKEAVGLYIVTTENKVHNITRIAGKDEMLRLECGMDGNYHYNDSPVQVGACILVSSTNNP</sequence>
<comment type="caution">
    <text evidence="2">The sequence shown here is derived from an EMBL/GenBank/DDBJ whole genome shotgun (WGS) entry which is preliminary data.</text>
</comment>
<evidence type="ECO:0000313" key="2">
    <source>
        <dbReference type="EMBL" id="PIC22630.1"/>
    </source>
</evidence>
<keyword evidence="3" id="KW-1185">Reference proteome</keyword>
<proteinExistence type="predicted"/>
<dbReference type="OrthoDB" id="10357089at2759"/>
<feature type="compositionally biased region" description="Low complexity" evidence="1">
    <location>
        <begin position="63"/>
        <end position="78"/>
    </location>
</feature>
<dbReference type="AlphaFoldDB" id="A0A2G5T5T4"/>
<dbReference type="Proteomes" id="UP000230233">
    <property type="component" value="Chromosome V"/>
</dbReference>
<gene>
    <name evidence="2" type="primary">Cnig_chr_V.g16614</name>
    <name evidence="2" type="ORF">B9Z55_016614</name>
</gene>
<protein>
    <submittedName>
        <fullName evidence="2">Uncharacterized protein</fullName>
    </submittedName>
</protein>
<evidence type="ECO:0000313" key="3">
    <source>
        <dbReference type="Proteomes" id="UP000230233"/>
    </source>
</evidence>
<organism evidence="2 3">
    <name type="scientific">Caenorhabditis nigoni</name>
    <dbReference type="NCBI Taxonomy" id="1611254"/>
    <lineage>
        <taxon>Eukaryota</taxon>
        <taxon>Metazoa</taxon>
        <taxon>Ecdysozoa</taxon>
        <taxon>Nematoda</taxon>
        <taxon>Chromadorea</taxon>
        <taxon>Rhabditida</taxon>
        <taxon>Rhabditina</taxon>
        <taxon>Rhabditomorpha</taxon>
        <taxon>Rhabditoidea</taxon>
        <taxon>Rhabditidae</taxon>
        <taxon>Peloderinae</taxon>
        <taxon>Caenorhabditis</taxon>
    </lineage>
</organism>
<feature type="region of interest" description="Disordered" evidence="1">
    <location>
        <begin position="56"/>
        <end position="78"/>
    </location>
</feature>
<reference evidence="3" key="1">
    <citation type="submission" date="2017-10" db="EMBL/GenBank/DDBJ databases">
        <title>Rapid genome shrinkage in a self-fertile nematode reveals novel sperm competition proteins.</title>
        <authorList>
            <person name="Yin D."/>
            <person name="Schwarz E.M."/>
            <person name="Thomas C.G."/>
            <person name="Felde R.L."/>
            <person name="Korf I.F."/>
            <person name="Cutter A.D."/>
            <person name="Schartner C.M."/>
            <person name="Ralston E.J."/>
            <person name="Meyer B.J."/>
            <person name="Haag E.S."/>
        </authorList>
    </citation>
    <scope>NUCLEOTIDE SEQUENCE [LARGE SCALE GENOMIC DNA]</scope>
    <source>
        <strain evidence="3">JU1422</strain>
    </source>
</reference>
<dbReference type="EMBL" id="PDUG01000005">
    <property type="protein sequence ID" value="PIC22630.1"/>
    <property type="molecule type" value="Genomic_DNA"/>
</dbReference>